<accession>A0A3P6T0C0</accession>
<reference evidence="1 2" key="1">
    <citation type="submission" date="2018-08" db="EMBL/GenBank/DDBJ databases">
        <authorList>
            <person name="Laetsch R D."/>
            <person name="Stevens L."/>
            <person name="Kumar S."/>
            <person name="Blaxter L. M."/>
        </authorList>
    </citation>
    <scope>NUCLEOTIDE SEQUENCE [LARGE SCALE GENOMIC DNA]</scope>
</reference>
<keyword evidence="2" id="KW-1185">Reference proteome</keyword>
<dbReference type="STRING" id="42156.A0A3P6T0C0"/>
<evidence type="ECO:0000313" key="2">
    <source>
        <dbReference type="Proteomes" id="UP000277928"/>
    </source>
</evidence>
<dbReference type="OrthoDB" id="5876961at2759"/>
<organism evidence="1 2">
    <name type="scientific">Litomosoides sigmodontis</name>
    <name type="common">Filarial nematode worm</name>
    <dbReference type="NCBI Taxonomy" id="42156"/>
    <lineage>
        <taxon>Eukaryota</taxon>
        <taxon>Metazoa</taxon>
        <taxon>Ecdysozoa</taxon>
        <taxon>Nematoda</taxon>
        <taxon>Chromadorea</taxon>
        <taxon>Rhabditida</taxon>
        <taxon>Spirurina</taxon>
        <taxon>Spiruromorpha</taxon>
        <taxon>Filarioidea</taxon>
        <taxon>Onchocercidae</taxon>
        <taxon>Litomosoides</taxon>
    </lineage>
</organism>
<proteinExistence type="predicted"/>
<gene>
    <name evidence="1" type="ORF">NLS_LOCUS3323</name>
</gene>
<protein>
    <submittedName>
        <fullName evidence="1">Uncharacterized protein</fullName>
    </submittedName>
</protein>
<dbReference type="OMA" id="HAARIMM"/>
<dbReference type="EMBL" id="UYRX01000177">
    <property type="protein sequence ID" value="VDK76569.1"/>
    <property type="molecule type" value="Genomic_DNA"/>
</dbReference>
<evidence type="ECO:0000313" key="1">
    <source>
        <dbReference type="EMBL" id="VDK76569.1"/>
    </source>
</evidence>
<dbReference type="Proteomes" id="UP000277928">
    <property type="component" value="Unassembled WGS sequence"/>
</dbReference>
<sequence length="209" mass="22077">MEGDGEEKCIVVKIHEDEFSGLIRNIASDFFRDKIGGTAGDILGNVVGSFDGRGGKKEDVKAFTIYMCFLAKGGSTDRGHDQRGGYGGGGYDEGRGYGGPFYDGYGSGGYSQGGFGSGYEGGAPFGFSGGGYDSGNRFENRGQKNDSSGAFGLVGDLIGGILDGGPDRRGSGGCGYDSYNRKKPEKIRKFIFAIFRLSDENVGVEEKDF</sequence>
<dbReference type="AlphaFoldDB" id="A0A3P6T0C0"/>
<name>A0A3P6T0C0_LITSI</name>